<proteinExistence type="predicted"/>
<dbReference type="EMBL" id="JAEUBE010000158">
    <property type="protein sequence ID" value="KAH3668109.1"/>
    <property type="molecule type" value="Genomic_DNA"/>
</dbReference>
<accession>A0A9P8PAW2</accession>
<reference evidence="1" key="2">
    <citation type="submission" date="2021-01" db="EMBL/GenBank/DDBJ databases">
        <authorList>
            <person name="Schikora-Tamarit M.A."/>
        </authorList>
    </citation>
    <scope>NUCLEOTIDE SEQUENCE</scope>
    <source>
        <strain evidence="1">CBS6075</strain>
    </source>
</reference>
<comment type="caution">
    <text evidence="1">The sequence shown here is derived from an EMBL/GenBank/DDBJ whole genome shotgun (WGS) entry which is preliminary data.</text>
</comment>
<protein>
    <submittedName>
        <fullName evidence="1">Uncharacterized protein</fullName>
    </submittedName>
</protein>
<evidence type="ECO:0000313" key="2">
    <source>
        <dbReference type="Proteomes" id="UP000769157"/>
    </source>
</evidence>
<organism evidence="1 2">
    <name type="scientific">Ogataea philodendri</name>
    <dbReference type="NCBI Taxonomy" id="1378263"/>
    <lineage>
        <taxon>Eukaryota</taxon>
        <taxon>Fungi</taxon>
        <taxon>Dikarya</taxon>
        <taxon>Ascomycota</taxon>
        <taxon>Saccharomycotina</taxon>
        <taxon>Pichiomycetes</taxon>
        <taxon>Pichiales</taxon>
        <taxon>Pichiaceae</taxon>
        <taxon>Ogataea</taxon>
    </lineage>
</organism>
<dbReference type="RefSeq" id="XP_046062523.1">
    <property type="nucleotide sequence ID" value="XM_046202670.1"/>
</dbReference>
<dbReference type="AlphaFoldDB" id="A0A9P8PAW2"/>
<evidence type="ECO:0000313" key="1">
    <source>
        <dbReference type="EMBL" id="KAH3668109.1"/>
    </source>
</evidence>
<gene>
    <name evidence="1" type="ORF">OGAPHI_001863</name>
</gene>
<dbReference type="GeneID" id="70233830"/>
<name>A0A9P8PAW2_9ASCO</name>
<reference evidence="1" key="1">
    <citation type="journal article" date="2021" name="Open Biol.">
        <title>Shared evolutionary footprints suggest mitochondrial oxidative damage underlies multiple complex I losses in fungi.</title>
        <authorList>
            <person name="Schikora-Tamarit M.A."/>
            <person name="Marcet-Houben M."/>
            <person name="Nosek J."/>
            <person name="Gabaldon T."/>
        </authorList>
    </citation>
    <scope>NUCLEOTIDE SEQUENCE</scope>
    <source>
        <strain evidence="1">CBS6075</strain>
    </source>
</reference>
<keyword evidence="2" id="KW-1185">Reference proteome</keyword>
<sequence>MIACTRLGRPLAGAYWLLPATSRAFLAASIAKSGGEYEKNPWPRLAFLRPDSCSAAAAVSLIKDQMSLPPTWKYGLWDGRDMDREIHKDE</sequence>
<dbReference type="Proteomes" id="UP000769157">
    <property type="component" value="Unassembled WGS sequence"/>
</dbReference>